<reference evidence="6 7" key="1">
    <citation type="submission" date="2019-05" db="EMBL/GenBank/DDBJ databases">
        <title>Another draft genome of Portunus trituberculatus and its Hox gene families provides insights of decapod evolution.</title>
        <authorList>
            <person name="Jeong J.-H."/>
            <person name="Song I."/>
            <person name="Kim S."/>
            <person name="Choi T."/>
            <person name="Kim D."/>
            <person name="Ryu S."/>
            <person name="Kim W."/>
        </authorList>
    </citation>
    <scope>NUCLEOTIDE SEQUENCE [LARGE SCALE GENOMIC DNA]</scope>
    <source>
        <tissue evidence="6">Muscle</tissue>
    </source>
</reference>
<feature type="transmembrane region" description="Helical" evidence="4">
    <location>
        <begin position="139"/>
        <end position="162"/>
    </location>
</feature>
<dbReference type="OrthoDB" id="6022609at2759"/>
<dbReference type="SMART" id="SM00179">
    <property type="entry name" value="EGF_CA"/>
    <property type="match status" value="1"/>
</dbReference>
<organism evidence="6 7">
    <name type="scientific">Portunus trituberculatus</name>
    <name type="common">Swimming crab</name>
    <name type="synonym">Neptunus trituberculatus</name>
    <dbReference type="NCBI Taxonomy" id="210409"/>
    <lineage>
        <taxon>Eukaryota</taxon>
        <taxon>Metazoa</taxon>
        <taxon>Ecdysozoa</taxon>
        <taxon>Arthropoda</taxon>
        <taxon>Crustacea</taxon>
        <taxon>Multicrustacea</taxon>
        <taxon>Malacostraca</taxon>
        <taxon>Eumalacostraca</taxon>
        <taxon>Eucarida</taxon>
        <taxon>Decapoda</taxon>
        <taxon>Pleocyemata</taxon>
        <taxon>Brachyura</taxon>
        <taxon>Eubrachyura</taxon>
        <taxon>Portunoidea</taxon>
        <taxon>Portunidae</taxon>
        <taxon>Portuninae</taxon>
        <taxon>Portunus</taxon>
    </lineage>
</organism>
<keyword evidence="3" id="KW-1015">Disulfide bond</keyword>
<evidence type="ECO:0000256" key="3">
    <source>
        <dbReference type="ARBA" id="ARBA00023157"/>
    </source>
</evidence>
<dbReference type="PROSITE" id="PS00010">
    <property type="entry name" value="ASX_HYDROXYL"/>
    <property type="match status" value="1"/>
</dbReference>
<evidence type="ECO:0000259" key="5">
    <source>
        <dbReference type="PROSITE" id="PS01186"/>
    </source>
</evidence>
<dbReference type="GO" id="GO:0005509">
    <property type="term" value="F:calcium ion binding"/>
    <property type="evidence" value="ECO:0007669"/>
    <property type="project" value="InterPro"/>
</dbReference>
<proteinExistence type="predicted"/>
<keyword evidence="6" id="KW-0449">Lipoprotein</keyword>
<name>A0A5B7DA19_PORTR</name>
<evidence type="ECO:0000256" key="4">
    <source>
        <dbReference type="SAM" id="Phobius"/>
    </source>
</evidence>
<sequence>MQCWQIYLQTTPARNSNDLCATDSQFSYCCVNGIPKQRMCDGFSDYCSNGEEEFVQLCGIDECREMNGGCEHLCANTRGSYYCQCWPGFRLVKKFNCEDIEECMESPGSSPCGPSHQKSSVRPTAATVRRRSLNCQVPLAGMVLGVVLGYFGVLCLAVGECLQRSKPRMKC</sequence>
<evidence type="ECO:0000313" key="6">
    <source>
        <dbReference type="EMBL" id="MPC18063.1"/>
    </source>
</evidence>
<protein>
    <submittedName>
        <fullName evidence="6">Low-density lipoprotein receptor-related protein 8</fullName>
    </submittedName>
</protein>
<accession>A0A5B7DA19</accession>
<evidence type="ECO:0000256" key="1">
    <source>
        <dbReference type="ARBA" id="ARBA00022536"/>
    </source>
</evidence>
<dbReference type="FunFam" id="2.10.25.10:FF:000240">
    <property type="entry name" value="Vitamin K-dependent protein S"/>
    <property type="match status" value="1"/>
</dbReference>
<dbReference type="Gene3D" id="2.10.25.10">
    <property type="entry name" value="Laminin"/>
    <property type="match status" value="1"/>
</dbReference>
<dbReference type="Pfam" id="PF14670">
    <property type="entry name" value="FXa_inhibition"/>
    <property type="match status" value="1"/>
</dbReference>
<keyword evidence="4" id="KW-0812">Transmembrane</keyword>
<dbReference type="EMBL" id="VSRR010000644">
    <property type="protein sequence ID" value="MPC18063.1"/>
    <property type="molecule type" value="Genomic_DNA"/>
</dbReference>
<comment type="caution">
    <text evidence="6">The sequence shown here is derived from an EMBL/GenBank/DDBJ whole genome shotgun (WGS) entry which is preliminary data.</text>
</comment>
<dbReference type="InterPro" id="IPR000742">
    <property type="entry name" value="EGF"/>
</dbReference>
<dbReference type="Proteomes" id="UP000324222">
    <property type="component" value="Unassembled WGS sequence"/>
</dbReference>
<keyword evidence="7" id="KW-1185">Reference proteome</keyword>
<dbReference type="InterPro" id="IPR000152">
    <property type="entry name" value="EGF-type_Asp/Asn_hydroxyl_site"/>
</dbReference>
<keyword evidence="1" id="KW-0245">EGF-like domain</keyword>
<feature type="domain" description="EGF-like" evidence="5">
    <location>
        <begin position="83"/>
        <end position="97"/>
    </location>
</feature>
<evidence type="ECO:0000313" key="7">
    <source>
        <dbReference type="Proteomes" id="UP000324222"/>
    </source>
</evidence>
<keyword evidence="6" id="KW-0675">Receptor</keyword>
<dbReference type="PROSITE" id="PS01186">
    <property type="entry name" value="EGF_2"/>
    <property type="match status" value="1"/>
</dbReference>
<dbReference type="SUPFAM" id="SSF57196">
    <property type="entry name" value="EGF/Laminin"/>
    <property type="match status" value="1"/>
</dbReference>
<keyword evidence="4" id="KW-1133">Transmembrane helix</keyword>
<keyword evidence="2" id="KW-0677">Repeat</keyword>
<evidence type="ECO:0000256" key="2">
    <source>
        <dbReference type="ARBA" id="ARBA00022737"/>
    </source>
</evidence>
<keyword evidence="4" id="KW-0472">Membrane</keyword>
<dbReference type="AlphaFoldDB" id="A0A5B7DA19"/>
<gene>
    <name evidence="6" type="primary">LRP8_0</name>
    <name evidence="6" type="ORF">E2C01_010936</name>
</gene>
<dbReference type="InterPro" id="IPR001881">
    <property type="entry name" value="EGF-like_Ca-bd_dom"/>
</dbReference>